<sequence>MRHFLLIFLANLFFIQLALAEGYQVNLQGQKQTGMGHTGTGLLLGPSSIHFNPGALAFLEGNFFLSGGISGVFSNNSFVQNEPVYYKAESDNPVGTPFSFYGAMRLNKRLVVGLGVNSPYGNTLDWEDDWAGRYLIQNISLQAIFVQPTVSYAITPHISIGGGPVIAFGSVDLDQAIPLVPLDDGSVNLNGDATAWGV</sequence>
<dbReference type="GO" id="GO:0015483">
    <property type="term" value="F:long-chain fatty acid transporting porin activity"/>
    <property type="evidence" value="ECO:0007669"/>
    <property type="project" value="TreeGrafter"/>
</dbReference>
<gene>
    <name evidence="8" type="ORF">SAMN05444380_11277</name>
</gene>
<evidence type="ECO:0000313" key="8">
    <source>
        <dbReference type="EMBL" id="SFE50370.1"/>
    </source>
</evidence>
<protein>
    <submittedName>
        <fullName evidence="8">Long-chain fatty acid transport protein</fullName>
    </submittedName>
</protein>
<accession>A0A1I2B5C8</accession>
<dbReference type="STRING" id="385682.SAMN05444380_11277"/>
<evidence type="ECO:0000256" key="2">
    <source>
        <dbReference type="ARBA" id="ARBA00008163"/>
    </source>
</evidence>
<evidence type="ECO:0000256" key="1">
    <source>
        <dbReference type="ARBA" id="ARBA00004571"/>
    </source>
</evidence>
<reference evidence="8 9" key="1">
    <citation type="submission" date="2016-10" db="EMBL/GenBank/DDBJ databases">
        <authorList>
            <person name="de Groot N.N."/>
        </authorList>
    </citation>
    <scope>NUCLEOTIDE SEQUENCE [LARGE SCALE GENOMIC DNA]</scope>
    <source>
        <strain evidence="8 9">DSM 19012</strain>
    </source>
</reference>
<evidence type="ECO:0000256" key="4">
    <source>
        <dbReference type="ARBA" id="ARBA00022692"/>
    </source>
</evidence>
<dbReference type="eggNOG" id="COG2067">
    <property type="taxonomic scope" value="Bacteria"/>
</dbReference>
<evidence type="ECO:0000256" key="7">
    <source>
        <dbReference type="ARBA" id="ARBA00023237"/>
    </source>
</evidence>
<evidence type="ECO:0000256" key="5">
    <source>
        <dbReference type="ARBA" id="ARBA00022729"/>
    </source>
</evidence>
<dbReference type="PANTHER" id="PTHR35093:SF8">
    <property type="entry name" value="OUTER MEMBRANE PROTEIN NMB0088-RELATED"/>
    <property type="match status" value="1"/>
</dbReference>
<dbReference type="EMBL" id="FONA01000012">
    <property type="protein sequence ID" value="SFE50370.1"/>
    <property type="molecule type" value="Genomic_DNA"/>
</dbReference>
<keyword evidence="6" id="KW-0472">Membrane</keyword>
<dbReference type="GO" id="GO:0009279">
    <property type="term" value="C:cell outer membrane"/>
    <property type="evidence" value="ECO:0007669"/>
    <property type="project" value="UniProtKB-SubCell"/>
</dbReference>
<dbReference type="InterPro" id="IPR005017">
    <property type="entry name" value="OMPP1/FadL/TodX"/>
</dbReference>
<dbReference type="Pfam" id="PF03349">
    <property type="entry name" value="Toluene_X"/>
    <property type="match status" value="1"/>
</dbReference>
<dbReference type="InParanoid" id="A0A1I2B5C8"/>
<keyword evidence="9" id="KW-1185">Reference proteome</keyword>
<evidence type="ECO:0000256" key="6">
    <source>
        <dbReference type="ARBA" id="ARBA00023136"/>
    </source>
</evidence>
<keyword evidence="7" id="KW-0998">Cell outer membrane</keyword>
<comment type="subcellular location">
    <subcellularLocation>
        <location evidence="1">Cell outer membrane</location>
        <topology evidence="1">Multi-pass membrane protein</topology>
    </subcellularLocation>
</comment>
<dbReference type="Proteomes" id="UP000181976">
    <property type="component" value="Unassembled WGS sequence"/>
</dbReference>
<dbReference type="AlphaFoldDB" id="A0A1I2B5C8"/>
<keyword evidence="4" id="KW-0812">Transmembrane</keyword>
<dbReference type="Gene3D" id="2.40.160.60">
    <property type="entry name" value="Outer membrane protein transport protein (OMPP1/FadL/TodX)"/>
    <property type="match status" value="1"/>
</dbReference>
<keyword evidence="5" id="KW-0732">Signal</keyword>
<proteinExistence type="inferred from homology"/>
<dbReference type="PANTHER" id="PTHR35093">
    <property type="entry name" value="OUTER MEMBRANE PROTEIN NMB0088-RELATED"/>
    <property type="match status" value="1"/>
</dbReference>
<keyword evidence="3" id="KW-1134">Transmembrane beta strand</keyword>
<evidence type="ECO:0000313" key="9">
    <source>
        <dbReference type="Proteomes" id="UP000181976"/>
    </source>
</evidence>
<evidence type="ECO:0000256" key="3">
    <source>
        <dbReference type="ARBA" id="ARBA00022452"/>
    </source>
</evidence>
<name>A0A1I2B5C8_9BACT</name>
<organism evidence="8 9">
    <name type="scientific">Thermophagus xiamenensis</name>
    <dbReference type="NCBI Taxonomy" id="385682"/>
    <lineage>
        <taxon>Bacteria</taxon>
        <taxon>Pseudomonadati</taxon>
        <taxon>Bacteroidota</taxon>
        <taxon>Bacteroidia</taxon>
        <taxon>Marinilabiliales</taxon>
        <taxon>Marinilabiliaceae</taxon>
        <taxon>Thermophagus</taxon>
    </lineage>
</organism>
<dbReference type="RefSeq" id="WP_254771983.1">
    <property type="nucleotide sequence ID" value="NZ_AFSL01000102.1"/>
</dbReference>
<comment type="similarity">
    <text evidence="2">Belongs to the OmpP1/FadL family.</text>
</comment>
<dbReference type="SUPFAM" id="SSF56935">
    <property type="entry name" value="Porins"/>
    <property type="match status" value="1"/>
</dbReference>